<dbReference type="Proteomes" id="UP000189739">
    <property type="component" value="Unassembled WGS sequence"/>
</dbReference>
<gene>
    <name evidence="1" type="ORF">BC343_02650</name>
</gene>
<accession>A0A1S9PM08</accession>
<comment type="caution">
    <text evidence="1">The sequence shown here is derived from an EMBL/GenBank/DDBJ whole genome shotgun (WGS) entry which is preliminary data.</text>
</comment>
<proteinExistence type="predicted"/>
<sequence>MKTYQLVIDPKFKENGKECKFDHSPKNAVEHTAVEDTPVIGVKTKKGWFDKDAPQNLTSKEAMIRGILVVTMPALSAIDWYCGTHTIYILAPVLFYLEVTALTMTCPIKSIFSKYRHTNLPEL</sequence>
<dbReference type="STRING" id="1792845.BC343_02650"/>
<evidence type="ECO:0008006" key="3">
    <source>
        <dbReference type="Google" id="ProtNLM"/>
    </source>
</evidence>
<keyword evidence="2" id="KW-1185">Reference proteome</keyword>
<protein>
    <recommendedName>
        <fullName evidence="3">DUF2892 domain-containing protein</fullName>
    </recommendedName>
</protein>
<reference evidence="1 2" key="1">
    <citation type="submission" date="2016-07" db="EMBL/GenBank/DDBJ databases">
        <title>Genomic analysis of zinc-resistant bacterium Mucilaginibacter pedocola TBZ30.</title>
        <authorList>
            <person name="Huang J."/>
            <person name="Tang J."/>
        </authorList>
    </citation>
    <scope>NUCLEOTIDE SEQUENCE [LARGE SCALE GENOMIC DNA]</scope>
    <source>
        <strain evidence="1 2">TBZ30</strain>
    </source>
</reference>
<organism evidence="1 2">
    <name type="scientific">Mucilaginibacter pedocola</name>
    <dbReference type="NCBI Taxonomy" id="1792845"/>
    <lineage>
        <taxon>Bacteria</taxon>
        <taxon>Pseudomonadati</taxon>
        <taxon>Bacteroidota</taxon>
        <taxon>Sphingobacteriia</taxon>
        <taxon>Sphingobacteriales</taxon>
        <taxon>Sphingobacteriaceae</taxon>
        <taxon>Mucilaginibacter</taxon>
    </lineage>
</organism>
<name>A0A1S9PM08_9SPHI</name>
<evidence type="ECO:0000313" key="1">
    <source>
        <dbReference type="EMBL" id="OOQ61975.1"/>
    </source>
</evidence>
<dbReference type="EMBL" id="MBTF01000001">
    <property type="protein sequence ID" value="OOQ61975.1"/>
    <property type="molecule type" value="Genomic_DNA"/>
</dbReference>
<dbReference type="OrthoDB" id="799846at2"/>
<dbReference type="RefSeq" id="WP_078346162.1">
    <property type="nucleotide sequence ID" value="NZ_MBTF01000001.1"/>
</dbReference>
<evidence type="ECO:0000313" key="2">
    <source>
        <dbReference type="Proteomes" id="UP000189739"/>
    </source>
</evidence>
<dbReference type="AlphaFoldDB" id="A0A1S9PM08"/>